<dbReference type="InterPro" id="IPR036388">
    <property type="entry name" value="WH-like_DNA-bd_sf"/>
</dbReference>
<name>A0ABU8DAD9_ERWAP</name>
<protein>
    <submittedName>
        <fullName evidence="3">LuxR C-terminal-related transcriptional regulator</fullName>
    </submittedName>
</protein>
<dbReference type="InterPro" id="IPR016032">
    <property type="entry name" value="Sig_transdc_resp-reg_C-effctor"/>
</dbReference>
<evidence type="ECO:0000256" key="1">
    <source>
        <dbReference type="ARBA" id="ARBA00023125"/>
    </source>
</evidence>
<dbReference type="SUPFAM" id="SSF46894">
    <property type="entry name" value="C-terminal effector domain of the bipartite response regulators"/>
    <property type="match status" value="1"/>
</dbReference>
<gene>
    <name evidence="3" type="ORF">V8N49_02275</name>
</gene>
<feature type="domain" description="HTH luxR-type" evidence="2">
    <location>
        <begin position="153"/>
        <end position="180"/>
    </location>
</feature>
<keyword evidence="4" id="KW-1185">Reference proteome</keyword>
<dbReference type="PROSITE" id="PS00622">
    <property type="entry name" value="HTH_LUXR_1"/>
    <property type="match status" value="1"/>
</dbReference>
<evidence type="ECO:0000313" key="3">
    <source>
        <dbReference type="EMBL" id="MEI2680491.1"/>
    </source>
</evidence>
<dbReference type="Pfam" id="PF00196">
    <property type="entry name" value="GerE"/>
    <property type="match status" value="1"/>
</dbReference>
<dbReference type="Proteomes" id="UP001306592">
    <property type="component" value="Unassembled WGS sequence"/>
</dbReference>
<keyword evidence="1" id="KW-0238">DNA-binding</keyword>
<dbReference type="EMBL" id="JBANEI010000001">
    <property type="protein sequence ID" value="MEI2680491.1"/>
    <property type="molecule type" value="Genomic_DNA"/>
</dbReference>
<reference evidence="3 4" key="1">
    <citation type="submission" date="2024-02" db="EMBL/GenBank/DDBJ databases">
        <title>First report Erwinia aphidicola in onion in Chile.</title>
        <authorList>
            <person name="Valenzuela M."/>
            <person name="Pena M."/>
            <person name="Dutta B."/>
        </authorList>
    </citation>
    <scope>NUCLEOTIDE SEQUENCE [LARGE SCALE GENOMIC DNA]</scope>
    <source>
        <strain evidence="3 4">QCJ3A</strain>
    </source>
</reference>
<sequence length="212" mass="24079">MLNKICSMKFRNILLISDDTFLCAGVGFLPALNRRVECLNLESFIGSEVNEADIVLLDLLSWQTCTFSVKTSMTEIINNHARMIMITCGVFQELLTDILYPNTLKVNRKDIVHLLNKLCGLQFSYRFEPTPKRKVRKFLTKREFDVLHEFITGSGSGIISNKFNINCKTVSSHKLSALGKIGCKNMAHFYILSRPFTCDLGLLFKKNDKLSA</sequence>
<dbReference type="SMART" id="SM00421">
    <property type="entry name" value="HTH_LUXR"/>
    <property type="match status" value="1"/>
</dbReference>
<dbReference type="Gene3D" id="1.10.10.10">
    <property type="entry name" value="Winged helix-like DNA-binding domain superfamily/Winged helix DNA-binding domain"/>
    <property type="match status" value="1"/>
</dbReference>
<accession>A0ABU8DAD9</accession>
<dbReference type="InterPro" id="IPR000792">
    <property type="entry name" value="Tscrpt_reg_LuxR_C"/>
</dbReference>
<organism evidence="3 4">
    <name type="scientific">Erwinia aphidicola</name>
    <dbReference type="NCBI Taxonomy" id="68334"/>
    <lineage>
        <taxon>Bacteria</taxon>
        <taxon>Pseudomonadati</taxon>
        <taxon>Pseudomonadota</taxon>
        <taxon>Gammaproteobacteria</taxon>
        <taxon>Enterobacterales</taxon>
        <taxon>Erwiniaceae</taxon>
        <taxon>Erwinia</taxon>
    </lineage>
</organism>
<evidence type="ECO:0000259" key="2">
    <source>
        <dbReference type="PROSITE" id="PS00622"/>
    </source>
</evidence>
<proteinExistence type="predicted"/>
<dbReference type="RefSeq" id="WP_062818341.1">
    <property type="nucleotide sequence ID" value="NZ_CAKKMT010000003.1"/>
</dbReference>
<evidence type="ECO:0000313" key="4">
    <source>
        <dbReference type="Proteomes" id="UP001306592"/>
    </source>
</evidence>
<comment type="caution">
    <text evidence="3">The sequence shown here is derived from an EMBL/GenBank/DDBJ whole genome shotgun (WGS) entry which is preliminary data.</text>
</comment>